<dbReference type="EMBL" id="GL766913">
    <property type="protein sequence ID" value="EFZ14463.1"/>
    <property type="molecule type" value="Genomic_DNA"/>
</dbReference>
<protein>
    <submittedName>
        <fullName evidence="2">Uncharacterized protein</fullName>
    </submittedName>
</protein>
<reference evidence="2" key="1">
    <citation type="journal article" date="2011" name="Proc. Natl. Acad. Sci. U.S.A.">
        <title>The genome of the fire ant Solenopsis invicta.</title>
        <authorList>
            <person name="Wurm Y."/>
            <person name="Wang J."/>
            <person name="Riba-Grognuz O."/>
            <person name="Corona M."/>
            <person name="Nygaard S."/>
            <person name="Hunt B.G."/>
            <person name="Ingram K.K."/>
            <person name="Falquet L."/>
            <person name="Nipitwattanaphon M."/>
            <person name="Gotzek D."/>
            <person name="Dijkstra M.B."/>
            <person name="Oettler J."/>
            <person name="Comtesse F."/>
            <person name="Shih C.J."/>
            <person name="Wu W.J."/>
            <person name="Yang C.C."/>
            <person name="Thomas J."/>
            <person name="Beaudoing E."/>
            <person name="Pradervand S."/>
            <person name="Flegel V."/>
            <person name="Cook E.D."/>
            <person name="Fabbretti R."/>
            <person name="Stockinger H."/>
            <person name="Long L."/>
            <person name="Farmerie W.G."/>
            <person name="Oakey J."/>
            <person name="Boomsma J.J."/>
            <person name="Pamilo P."/>
            <person name="Yi S.V."/>
            <person name="Heinze J."/>
            <person name="Goodisman M.A."/>
            <person name="Farinelli L."/>
            <person name="Harshman K."/>
            <person name="Hulo N."/>
            <person name="Cerutti L."/>
            <person name="Xenarios I."/>
            <person name="Shoemaker D."/>
            <person name="Keller L."/>
        </authorList>
    </citation>
    <scope>NUCLEOTIDE SEQUENCE [LARGE SCALE GENOMIC DNA]</scope>
</reference>
<organism>
    <name type="scientific">Solenopsis invicta</name>
    <name type="common">Red imported fire ant</name>
    <name type="synonym">Solenopsis wagneri</name>
    <dbReference type="NCBI Taxonomy" id="13686"/>
    <lineage>
        <taxon>Eukaryota</taxon>
        <taxon>Metazoa</taxon>
        <taxon>Ecdysozoa</taxon>
        <taxon>Arthropoda</taxon>
        <taxon>Hexapoda</taxon>
        <taxon>Insecta</taxon>
        <taxon>Pterygota</taxon>
        <taxon>Neoptera</taxon>
        <taxon>Endopterygota</taxon>
        <taxon>Hymenoptera</taxon>
        <taxon>Apocrita</taxon>
        <taxon>Aculeata</taxon>
        <taxon>Formicoidea</taxon>
        <taxon>Formicidae</taxon>
        <taxon>Myrmicinae</taxon>
        <taxon>Solenopsis</taxon>
    </lineage>
</organism>
<proteinExistence type="predicted"/>
<feature type="compositionally biased region" description="Basic and acidic residues" evidence="1">
    <location>
        <begin position="105"/>
        <end position="120"/>
    </location>
</feature>
<evidence type="ECO:0000256" key="1">
    <source>
        <dbReference type="SAM" id="MobiDB-lite"/>
    </source>
</evidence>
<feature type="compositionally biased region" description="Pro residues" evidence="1">
    <location>
        <begin position="1"/>
        <end position="10"/>
    </location>
</feature>
<feature type="region of interest" description="Disordered" evidence="1">
    <location>
        <begin position="1"/>
        <end position="138"/>
    </location>
</feature>
<dbReference type="AlphaFoldDB" id="E9IY90"/>
<accession>E9IY90</accession>
<dbReference type="HOGENOM" id="CLU_1857780_0_0_1"/>
<feature type="non-terminal residue" evidence="2">
    <location>
        <position position="138"/>
    </location>
</feature>
<sequence length="138" mass="14206">MPGQPAPPRASPRNKSERPQGRSIPIPRGGFPTRHATDHTPPLRPCPGIIPGGPETAQPAGSGKTGVPAARHVSKATAGAPFQDKSLHGKTPAVSALAPDPASEMSERPGGHPDPIHRGEFPAVHAPGHLRRSGPALE</sequence>
<evidence type="ECO:0000313" key="2">
    <source>
        <dbReference type="EMBL" id="EFZ14463.1"/>
    </source>
</evidence>
<gene>
    <name evidence="2" type="ORF">SINV_80221</name>
</gene>
<name>E9IY90_SOLIN</name>